<protein>
    <submittedName>
        <fullName evidence="2">Uncharacterized protein</fullName>
    </submittedName>
</protein>
<dbReference type="AlphaFoldDB" id="A0A0C2WD05"/>
<gene>
    <name evidence="2" type="ORF">M378DRAFT_1018127</name>
</gene>
<feature type="compositionally biased region" description="Basic and acidic residues" evidence="1">
    <location>
        <begin position="71"/>
        <end position="81"/>
    </location>
</feature>
<dbReference type="InParanoid" id="A0A0C2WD05"/>
<organism evidence="2 3">
    <name type="scientific">Amanita muscaria (strain Koide BX008)</name>
    <dbReference type="NCBI Taxonomy" id="946122"/>
    <lineage>
        <taxon>Eukaryota</taxon>
        <taxon>Fungi</taxon>
        <taxon>Dikarya</taxon>
        <taxon>Basidiomycota</taxon>
        <taxon>Agaricomycotina</taxon>
        <taxon>Agaricomycetes</taxon>
        <taxon>Agaricomycetidae</taxon>
        <taxon>Agaricales</taxon>
        <taxon>Pluteineae</taxon>
        <taxon>Amanitaceae</taxon>
        <taxon>Amanita</taxon>
    </lineage>
</organism>
<name>A0A0C2WD05_AMAMK</name>
<keyword evidence="3" id="KW-1185">Reference proteome</keyword>
<evidence type="ECO:0000313" key="3">
    <source>
        <dbReference type="Proteomes" id="UP000054549"/>
    </source>
</evidence>
<feature type="region of interest" description="Disordered" evidence="1">
    <location>
        <begin position="42"/>
        <end position="85"/>
    </location>
</feature>
<accession>A0A0C2WD05</accession>
<feature type="compositionally biased region" description="Polar residues" evidence="1">
    <location>
        <begin position="42"/>
        <end position="56"/>
    </location>
</feature>
<evidence type="ECO:0000313" key="2">
    <source>
        <dbReference type="EMBL" id="KIL59212.1"/>
    </source>
</evidence>
<sequence>MSSLIGRHHTWANQNCKSCPLFRLSVWVMSRFQILIGLRTGSSSDKMTASSISSGGPATAAAHAATSDISSMREQRADDTARTTSLTFTTKPQPKYCSRVACPTTLALHLRFIFSLLSWTQSGPSS</sequence>
<reference evidence="2 3" key="1">
    <citation type="submission" date="2014-04" db="EMBL/GenBank/DDBJ databases">
        <title>Evolutionary Origins and Diversification of the Mycorrhizal Mutualists.</title>
        <authorList>
            <consortium name="DOE Joint Genome Institute"/>
            <consortium name="Mycorrhizal Genomics Consortium"/>
            <person name="Kohler A."/>
            <person name="Kuo A."/>
            <person name="Nagy L.G."/>
            <person name="Floudas D."/>
            <person name="Copeland A."/>
            <person name="Barry K.W."/>
            <person name="Cichocki N."/>
            <person name="Veneault-Fourrey C."/>
            <person name="LaButti K."/>
            <person name="Lindquist E.A."/>
            <person name="Lipzen A."/>
            <person name="Lundell T."/>
            <person name="Morin E."/>
            <person name="Murat C."/>
            <person name="Riley R."/>
            <person name="Ohm R."/>
            <person name="Sun H."/>
            <person name="Tunlid A."/>
            <person name="Henrissat B."/>
            <person name="Grigoriev I.V."/>
            <person name="Hibbett D.S."/>
            <person name="Martin F."/>
        </authorList>
    </citation>
    <scope>NUCLEOTIDE SEQUENCE [LARGE SCALE GENOMIC DNA]</scope>
    <source>
        <strain evidence="2 3">Koide BX008</strain>
    </source>
</reference>
<proteinExistence type="predicted"/>
<dbReference type="HOGENOM" id="CLU_1981104_0_0_1"/>
<dbReference type="EMBL" id="KN818320">
    <property type="protein sequence ID" value="KIL59212.1"/>
    <property type="molecule type" value="Genomic_DNA"/>
</dbReference>
<evidence type="ECO:0000256" key="1">
    <source>
        <dbReference type="SAM" id="MobiDB-lite"/>
    </source>
</evidence>
<dbReference type="Proteomes" id="UP000054549">
    <property type="component" value="Unassembled WGS sequence"/>
</dbReference>